<keyword evidence="10" id="KW-1185">Reference proteome</keyword>
<reference evidence="9 10" key="1">
    <citation type="submission" date="2021-07" db="EMBL/GenBank/DDBJ databases">
        <title>Actinomadura sp. PM05-2 isolated from lichen.</title>
        <authorList>
            <person name="Somphong A."/>
            <person name="Phongsopitanun W."/>
            <person name="Tanasupawat S."/>
            <person name="Peongsungnone V."/>
        </authorList>
    </citation>
    <scope>NUCLEOTIDE SEQUENCE [LARGE SCALE GENOMIC DNA]</scope>
    <source>
        <strain evidence="9 10">PM05-2</strain>
    </source>
</reference>
<dbReference type="InterPro" id="IPR012292">
    <property type="entry name" value="Globin/Proto"/>
</dbReference>
<comment type="caution">
    <text evidence="9">The sequence shown here is derived from an EMBL/GenBank/DDBJ whole genome shotgun (WGS) entry which is preliminary data.</text>
</comment>
<dbReference type="Pfam" id="PF01152">
    <property type="entry name" value="Bac_globin"/>
    <property type="match status" value="1"/>
</dbReference>
<dbReference type="InterPro" id="IPR001486">
    <property type="entry name" value="Hemoglobin_trunc"/>
</dbReference>
<dbReference type="PIRSF" id="PIRSF002030">
    <property type="entry name" value="Globin_Protozoa/Cyanobacteria"/>
    <property type="match status" value="1"/>
</dbReference>
<evidence type="ECO:0000256" key="7">
    <source>
        <dbReference type="ARBA" id="ARBA00023004"/>
    </source>
</evidence>
<evidence type="ECO:0000256" key="1">
    <source>
        <dbReference type="ARBA" id="ARBA00001971"/>
    </source>
</evidence>
<keyword evidence="6 8" id="KW-0479">Metal-binding</keyword>
<evidence type="ECO:0000256" key="6">
    <source>
        <dbReference type="ARBA" id="ARBA00022723"/>
    </source>
</evidence>
<keyword evidence="5 8" id="KW-0561">Oxygen transport</keyword>
<accession>A0ABS7FVT4</accession>
<gene>
    <name evidence="9" type="ORF">K1Y72_18020</name>
</gene>
<dbReference type="InterPro" id="IPR016339">
    <property type="entry name" value="Hemoglobin_trunc_I"/>
</dbReference>
<protein>
    <recommendedName>
        <fullName evidence="8">Group 1 truncated hemoglobin</fullName>
    </recommendedName>
</protein>
<organism evidence="9 10">
    <name type="scientific">Actinomadura parmotrematis</name>
    <dbReference type="NCBI Taxonomy" id="2864039"/>
    <lineage>
        <taxon>Bacteria</taxon>
        <taxon>Bacillati</taxon>
        <taxon>Actinomycetota</taxon>
        <taxon>Actinomycetes</taxon>
        <taxon>Streptosporangiales</taxon>
        <taxon>Thermomonosporaceae</taxon>
        <taxon>Actinomadura</taxon>
    </lineage>
</organism>
<keyword evidence="4 8" id="KW-0349">Heme</keyword>
<keyword evidence="7 8" id="KW-0408">Iron</keyword>
<dbReference type="InterPro" id="IPR019795">
    <property type="entry name" value="Globin_bac-like_CS"/>
</dbReference>
<dbReference type="Gene3D" id="1.10.490.10">
    <property type="entry name" value="Globins"/>
    <property type="match status" value="1"/>
</dbReference>
<comment type="similarity">
    <text evidence="2 8">Belongs to the truncated hemoglobin family. Group I subfamily.</text>
</comment>
<dbReference type="EMBL" id="JAIBOA010000010">
    <property type="protein sequence ID" value="MBW8484285.1"/>
    <property type="molecule type" value="Genomic_DNA"/>
</dbReference>
<evidence type="ECO:0000313" key="9">
    <source>
        <dbReference type="EMBL" id="MBW8484285.1"/>
    </source>
</evidence>
<dbReference type="Proteomes" id="UP000774570">
    <property type="component" value="Unassembled WGS sequence"/>
</dbReference>
<evidence type="ECO:0000313" key="10">
    <source>
        <dbReference type="Proteomes" id="UP000774570"/>
    </source>
</evidence>
<dbReference type="CDD" id="cd00454">
    <property type="entry name" value="TrHb1_N"/>
    <property type="match status" value="1"/>
</dbReference>
<evidence type="ECO:0000256" key="4">
    <source>
        <dbReference type="ARBA" id="ARBA00022617"/>
    </source>
</evidence>
<dbReference type="SUPFAM" id="SSF46458">
    <property type="entry name" value="Globin-like"/>
    <property type="match status" value="1"/>
</dbReference>
<name>A0ABS7FVT4_9ACTN</name>
<sequence>MSIYESIGGEPALTAVVDDLYERILADGTLSAFFVGTNLNKLKGRQVEFFAQALGGPPVYQGRTMEAVHHGLGIEQRHFDRVAEHLVASLTAAGVPQDTIAAIAAVVLPLSADVVAGAHHDPSPELRKRER</sequence>
<dbReference type="RefSeq" id="WP_220167505.1">
    <property type="nucleotide sequence ID" value="NZ_JAIBOA010000010.1"/>
</dbReference>
<proteinExistence type="inferred from homology"/>
<keyword evidence="3 8" id="KW-0813">Transport</keyword>
<dbReference type="InterPro" id="IPR009050">
    <property type="entry name" value="Globin-like_sf"/>
</dbReference>
<evidence type="ECO:0000256" key="2">
    <source>
        <dbReference type="ARBA" id="ARBA00009660"/>
    </source>
</evidence>
<evidence type="ECO:0000256" key="5">
    <source>
        <dbReference type="ARBA" id="ARBA00022621"/>
    </source>
</evidence>
<dbReference type="PROSITE" id="PS01213">
    <property type="entry name" value="GLOBIN_FAM_2"/>
    <property type="match status" value="1"/>
</dbReference>
<evidence type="ECO:0000256" key="8">
    <source>
        <dbReference type="PIRNR" id="PIRNR002030"/>
    </source>
</evidence>
<comment type="cofactor">
    <cofactor evidence="1 8">
        <name>heme</name>
        <dbReference type="ChEBI" id="CHEBI:30413"/>
    </cofactor>
</comment>
<evidence type="ECO:0000256" key="3">
    <source>
        <dbReference type="ARBA" id="ARBA00022448"/>
    </source>
</evidence>